<gene>
    <name evidence="1" type="ORF">C7460_12259</name>
</gene>
<keyword evidence="2" id="KW-1185">Reference proteome</keyword>
<name>A0A3D9KYC5_MARFU</name>
<dbReference type="EMBL" id="QREG01000022">
    <property type="protein sequence ID" value="RED94118.1"/>
    <property type="molecule type" value="Genomic_DNA"/>
</dbReference>
<reference evidence="1 2" key="1">
    <citation type="submission" date="2018-07" db="EMBL/GenBank/DDBJ databases">
        <title>Genomic Encyclopedia of Type Strains, Phase IV (KMG-IV): sequencing the most valuable type-strain genomes for metagenomic binning, comparative biology and taxonomic classification.</title>
        <authorList>
            <person name="Goeker M."/>
        </authorList>
    </citation>
    <scope>NUCLEOTIDE SEQUENCE [LARGE SCALE GENOMIC DNA]</scope>
    <source>
        <strain evidence="1 2">DSM 4134</strain>
    </source>
</reference>
<proteinExistence type="predicted"/>
<comment type="caution">
    <text evidence="1">The sequence shown here is derived from an EMBL/GenBank/DDBJ whole genome shotgun (WGS) entry which is preliminary data.</text>
</comment>
<evidence type="ECO:0000313" key="2">
    <source>
        <dbReference type="Proteomes" id="UP000256779"/>
    </source>
</evidence>
<protein>
    <submittedName>
        <fullName evidence="1">Uncharacterized protein</fullName>
    </submittedName>
</protein>
<accession>A0A3D9KYC5</accession>
<dbReference type="Proteomes" id="UP000256779">
    <property type="component" value="Unassembled WGS sequence"/>
</dbReference>
<organism evidence="1 2">
    <name type="scientific">Marinoscillum furvescens DSM 4134</name>
    <dbReference type="NCBI Taxonomy" id="1122208"/>
    <lineage>
        <taxon>Bacteria</taxon>
        <taxon>Pseudomonadati</taxon>
        <taxon>Bacteroidota</taxon>
        <taxon>Cytophagia</taxon>
        <taxon>Cytophagales</taxon>
        <taxon>Reichenbachiellaceae</taxon>
        <taxon>Marinoscillum</taxon>
    </lineage>
</organism>
<sequence length="34" mass="3719">MAMLGIIIIMFVAAIVCPIILPNNKVSSHEKDHV</sequence>
<evidence type="ECO:0000313" key="1">
    <source>
        <dbReference type="EMBL" id="RED94118.1"/>
    </source>
</evidence>
<dbReference type="AlphaFoldDB" id="A0A3D9KYC5"/>